<organism evidence="1">
    <name type="scientific">bioreactor metagenome</name>
    <dbReference type="NCBI Taxonomy" id="1076179"/>
    <lineage>
        <taxon>unclassified sequences</taxon>
        <taxon>metagenomes</taxon>
        <taxon>ecological metagenomes</taxon>
    </lineage>
</organism>
<dbReference type="EMBL" id="VSSQ01016437">
    <property type="protein sequence ID" value="MPM57773.1"/>
    <property type="molecule type" value="Genomic_DNA"/>
</dbReference>
<proteinExistence type="predicted"/>
<comment type="caution">
    <text evidence="1">The sequence shown here is derived from an EMBL/GenBank/DDBJ whole genome shotgun (WGS) entry which is preliminary data.</text>
</comment>
<dbReference type="AlphaFoldDB" id="A0A645B3P3"/>
<gene>
    <name evidence="1" type="ORF">SDC9_104596</name>
</gene>
<accession>A0A645B3P3</accession>
<evidence type="ECO:0000313" key="1">
    <source>
        <dbReference type="EMBL" id="MPM57773.1"/>
    </source>
</evidence>
<protein>
    <submittedName>
        <fullName evidence="1">Uncharacterized protein</fullName>
    </submittedName>
</protein>
<sequence>MGKMIIDEQLSSAAAAIYSTNSLFARFKIEADLDPEDGNPYPLALPTHVHEFVHYLHNISTAAGVQIIFLMHTLVFMGAQYLIEHGRGVGRSSKESDQKGDFKFFIDRLNFIFGDFERLDQDVNNKQGWKFSNLRSYEDKCPAGLFAYQVDVFGKVNNESVNGILRIGLNFLTEGVAYEVERELWRKREIDVSLIDAQTPIFPYLAYQPLVNYLVGRETTPMERIEIGDVALLRSSPSQGFVEACLALRKGRTQFDNHLKNRVDGFKRYIENDFDSEVGLLREFYSATDRLLKPFMNYMSVVKSAALKRVDYPILEELFTKEKIDEEKFFAITSSIAEHCVIQEKYSGSVTIDLVGHPSGMTSFPNDDIQWFYILCSAIHFVQQHLTSDGAIAETDKLREKSCPFSGGCEVEKGENYPVICRKYPWKFKREINVEEKGLCWYMAGIRSITPELKSAV</sequence>
<reference evidence="1" key="1">
    <citation type="submission" date="2019-08" db="EMBL/GenBank/DDBJ databases">
        <authorList>
            <person name="Kucharzyk K."/>
            <person name="Murdoch R.W."/>
            <person name="Higgins S."/>
            <person name="Loffler F."/>
        </authorList>
    </citation>
    <scope>NUCLEOTIDE SEQUENCE</scope>
</reference>
<name>A0A645B3P3_9ZZZZ</name>